<dbReference type="PROSITE" id="PS01008">
    <property type="entry name" value="DNAA"/>
    <property type="match status" value="1"/>
</dbReference>
<dbReference type="Proteomes" id="UP001151699">
    <property type="component" value="Chromosome A"/>
</dbReference>
<dbReference type="PANTHER" id="PTHR30050">
    <property type="entry name" value="CHROMOSOMAL REPLICATION INITIATOR PROTEIN DNAA"/>
    <property type="match status" value="1"/>
</dbReference>
<feature type="domain" description="Rhodanese" evidence="8">
    <location>
        <begin position="4"/>
        <end position="108"/>
    </location>
</feature>
<keyword evidence="3" id="KW-0235">DNA replication</keyword>
<dbReference type="NCBIfam" id="TIGR00362">
    <property type="entry name" value="DnaA"/>
    <property type="match status" value="1"/>
</dbReference>
<dbReference type="PROSITE" id="PS50206">
    <property type="entry name" value="RHODANESE_3"/>
    <property type="match status" value="1"/>
</dbReference>
<dbReference type="InterPro" id="IPR038454">
    <property type="entry name" value="DnaA_N_sf"/>
</dbReference>
<dbReference type="CDD" id="cd06571">
    <property type="entry name" value="Bac_DnaA_C"/>
    <property type="match status" value="1"/>
</dbReference>
<dbReference type="EMBL" id="WJQU01000001">
    <property type="protein sequence ID" value="KAJ6644898.1"/>
    <property type="molecule type" value="Genomic_DNA"/>
</dbReference>
<dbReference type="Pfam" id="PF00308">
    <property type="entry name" value="Bac_DnaA"/>
    <property type="match status" value="1"/>
</dbReference>
<dbReference type="Pfam" id="PF00581">
    <property type="entry name" value="Rhodanese"/>
    <property type="match status" value="1"/>
</dbReference>
<dbReference type="InterPro" id="IPR020591">
    <property type="entry name" value="Chromosome_initiator_DnaA-like"/>
</dbReference>
<dbReference type="HAMAP" id="MF_00377">
    <property type="entry name" value="DnaA_bact"/>
    <property type="match status" value="1"/>
</dbReference>
<keyword evidence="5" id="KW-0067">ATP-binding</keyword>
<evidence type="ECO:0000313" key="10">
    <source>
        <dbReference type="Proteomes" id="UP001151699"/>
    </source>
</evidence>
<dbReference type="Pfam" id="PF11638">
    <property type="entry name" value="DnaA_N"/>
    <property type="match status" value="1"/>
</dbReference>
<dbReference type="InterPro" id="IPR013317">
    <property type="entry name" value="DnaA_dom"/>
</dbReference>
<keyword evidence="7" id="KW-0238">DNA-binding</keyword>
<dbReference type="FunFam" id="3.40.50.300:FF:000668">
    <property type="entry name" value="Chromosomal replication initiator protein DnaA"/>
    <property type="match status" value="1"/>
</dbReference>
<evidence type="ECO:0000256" key="2">
    <source>
        <dbReference type="ARBA" id="ARBA00022490"/>
    </source>
</evidence>
<keyword evidence="10" id="KW-1185">Reference proteome</keyword>
<dbReference type="GO" id="GO:0005886">
    <property type="term" value="C:plasma membrane"/>
    <property type="evidence" value="ECO:0007669"/>
    <property type="project" value="TreeGrafter"/>
</dbReference>
<evidence type="ECO:0000313" key="9">
    <source>
        <dbReference type="EMBL" id="KAJ6644898.1"/>
    </source>
</evidence>
<dbReference type="SMART" id="SM00382">
    <property type="entry name" value="AAA"/>
    <property type="match status" value="1"/>
</dbReference>
<dbReference type="GO" id="GO:0006270">
    <property type="term" value="P:DNA replication initiation"/>
    <property type="evidence" value="ECO:0007669"/>
    <property type="project" value="InterPro"/>
</dbReference>
<dbReference type="AlphaFoldDB" id="A0A9Q0N734"/>
<dbReference type="CDD" id="cd00009">
    <property type="entry name" value="AAA"/>
    <property type="match status" value="1"/>
</dbReference>
<dbReference type="GO" id="GO:0008289">
    <property type="term" value="F:lipid binding"/>
    <property type="evidence" value="ECO:0007669"/>
    <property type="project" value="UniProtKB-KW"/>
</dbReference>
<dbReference type="PANTHER" id="PTHR30050:SF2">
    <property type="entry name" value="CHROMOSOMAL REPLICATION INITIATOR PROTEIN DNAA"/>
    <property type="match status" value="1"/>
</dbReference>
<dbReference type="InterPro" id="IPR001957">
    <property type="entry name" value="Chromosome_initiator_DnaA"/>
</dbReference>
<gene>
    <name evidence="9" type="primary">dnaA</name>
    <name evidence="9" type="ORF">Bhyg_00093</name>
</gene>
<dbReference type="InterPro" id="IPR013159">
    <property type="entry name" value="DnaA_C"/>
</dbReference>
<dbReference type="Gene3D" id="3.40.50.300">
    <property type="entry name" value="P-loop containing nucleotide triphosphate hydrolases"/>
    <property type="match status" value="1"/>
</dbReference>
<proteinExistence type="inferred from homology"/>
<dbReference type="SUPFAM" id="SSF52821">
    <property type="entry name" value="Rhodanese/Cell cycle control phosphatase"/>
    <property type="match status" value="1"/>
</dbReference>
<dbReference type="InterPro" id="IPR024633">
    <property type="entry name" value="DnaA_N_dom"/>
</dbReference>
<dbReference type="InterPro" id="IPR001763">
    <property type="entry name" value="Rhodanese-like_dom"/>
</dbReference>
<evidence type="ECO:0000256" key="4">
    <source>
        <dbReference type="ARBA" id="ARBA00022741"/>
    </source>
</evidence>
<dbReference type="SUPFAM" id="SSF52540">
    <property type="entry name" value="P-loop containing nucleoside triphosphate hydrolases"/>
    <property type="match status" value="1"/>
</dbReference>
<dbReference type="InterPro" id="IPR036873">
    <property type="entry name" value="Rhodanese-like_dom_sf"/>
</dbReference>
<keyword evidence="4" id="KW-0547">Nucleotide-binding</keyword>
<comment type="similarity">
    <text evidence="1">Belongs to the DnaA family.</text>
</comment>
<dbReference type="InterPro" id="IPR010921">
    <property type="entry name" value="Trp_repressor/repl_initiator"/>
</dbReference>
<evidence type="ECO:0000256" key="1">
    <source>
        <dbReference type="ARBA" id="ARBA00006583"/>
    </source>
</evidence>
<dbReference type="Pfam" id="PF08299">
    <property type="entry name" value="Bac_DnaA_C"/>
    <property type="match status" value="1"/>
</dbReference>
<evidence type="ECO:0000256" key="5">
    <source>
        <dbReference type="ARBA" id="ARBA00022840"/>
    </source>
</evidence>
<dbReference type="OrthoDB" id="448575at2759"/>
<evidence type="ECO:0000259" key="8">
    <source>
        <dbReference type="PROSITE" id="PS50206"/>
    </source>
</evidence>
<dbReference type="GO" id="GO:0006275">
    <property type="term" value="P:regulation of DNA replication"/>
    <property type="evidence" value="ECO:0007669"/>
    <property type="project" value="InterPro"/>
</dbReference>
<evidence type="ECO:0000256" key="3">
    <source>
        <dbReference type="ARBA" id="ARBA00022705"/>
    </source>
</evidence>
<dbReference type="Gene3D" id="3.30.300.180">
    <property type="match status" value="1"/>
</dbReference>
<comment type="caution">
    <text evidence="9">The sequence shown here is derived from an EMBL/GenBank/DDBJ whole genome shotgun (WGS) entry which is preliminary data.</text>
</comment>
<dbReference type="SUPFAM" id="SSF48295">
    <property type="entry name" value="TrpR-like"/>
    <property type="match status" value="1"/>
</dbReference>
<dbReference type="Gene3D" id="1.10.1750.10">
    <property type="match status" value="1"/>
</dbReference>
<keyword evidence="6" id="KW-0446">Lipid-binding</keyword>
<dbReference type="InterPro" id="IPR018312">
    <property type="entry name" value="Chromosome_initiator_DnaA_CS"/>
</dbReference>
<organism evidence="9 10">
    <name type="scientific">Pseudolycoriella hygida</name>
    <dbReference type="NCBI Taxonomy" id="35572"/>
    <lineage>
        <taxon>Eukaryota</taxon>
        <taxon>Metazoa</taxon>
        <taxon>Ecdysozoa</taxon>
        <taxon>Arthropoda</taxon>
        <taxon>Hexapoda</taxon>
        <taxon>Insecta</taxon>
        <taxon>Pterygota</taxon>
        <taxon>Neoptera</taxon>
        <taxon>Endopterygota</taxon>
        <taxon>Diptera</taxon>
        <taxon>Nematocera</taxon>
        <taxon>Sciaroidea</taxon>
        <taxon>Sciaridae</taxon>
        <taxon>Pseudolycoriella</taxon>
    </lineage>
</organism>
<dbReference type="Gene3D" id="1.10.8.60">
    <property type="match status" value="1"/>
</dbReference>
<dbReference type="SMART" id="SM00760">
    <property type="entry name" value="Bac_DnaA_C"/>
    <property type="match status" value="1"/>
</dbReference>
<keyword evidence="2" id="KW-0963">Cytoplasm</keyword>
<protein>
    <submittedName>
        <fullName evidence="9">Chromosomal replication initiator protein DnaA</fullName>
    </submittedName>
</protein>
<dbReference type="InterPro" id="IPR027417">
    <property type="entry name" value="P-loop_NTPase"/>
</dbReference>
<sequence length="556" mass="63878">MLKIDSNTIIIDVRTNIEWQKVGIPKLYKNQTILLSWRLLPDMLLNNQFKQQFMTYIDNVKNNLLFLCRSGARSGEAAYFINNLGYPNCYNIIDGFEGGVNGVEEESNPGNIWKQVALDLNKHYGESVYKSWFSKISFLEASINTIILSTPTNFIRDWIKSRYIQAILQVWQSYDAGIKTIEIITKELPEQKQTVSGNFEKFTVKEELDTNSEGAFSTLDLRFTFDNFVVGGPNELAYAASRAVAESNSAVAESNPLFLYGGVGLGKTHLMHAIAWYIKHNNSKRKVIYMSAEKFMYQFVKALRNKDVMSFKEEFRSVDVLMIDDIQFICGKDSTQEEFFHTFNTLIDNNRQMVISCDRSPSDLDNIEDRIKSRLGWGLVADVHSTTYELRLGILESKLEQMNIHIPKDVIEFLAAKITSNVRELEGALNKVIAHSTLVGKEITLENTQNILRDLLRSNERIITIEDIQKKVAERYNIKFSDMSSPRRIRSIARPRQLAMYLSKTLTPKSLTDIGKKFGKKDHTTVMHAIKKVEELCETDIEFREEMELLMKILQN</sequence>
<evidence type="ECO:0000256" key="7">
    <source>
        <dbReference type="ARBA" id="ARBA00023125"/>
    </source>
</evidence>
<evidence type="ECO:0000256" key="6">
    <source>
        <dbReference type="ARBA" id="ARBA00023121"/>
    </source>
</evidence>
<accession>A0A9Q0N734</accession>
<dbReference type="PRINTS" id="PR00051">
    <property type="entry name" value="DNAA"/>
</dbReference>
<dbReference type="Gene3D" id="3.40.250.10">
    <property type="entry name" value="Rhodanese-like domain"/>
    <property type="match status" value="1"/>
</dbReference>
<feature type="non-terminal residue" evidence="9">
    <location>
        <position position="1"/>
    </location>
</feature>
<dbReference type="GO" id="GO:0005524">
    <property type="term" value="F:ATP binding"/>
    <property type="evidence" value="ECO:0007669"/>
    <property type="project" value="UniProtKB-KW"/>
</dbReference>
<dbReference type="GO" id="GO:0003688">
    <property type="term" value="F:DNA replication origin binding"/>
    <property type="evidence" value="ECO:0007669"/>
    <property type="project" value="InterPro"/>
</dbReference>
<reference evidence="9" key="1">
    <citation type="submission" date="2022-07" db="EMBL/GenBank/DDBJ databases">
        <authorList>
            <person name="Trinca V."/>
            <person name="Uliana J.V.C."/>
            <person name="Torres T.T."/>
            <person name="Ward R.J."/>
            <person name="Monesi N."/>
        </authorList>
    </citation>
    <scope>NUCLEOTIDE SEQUENCE</scope>
    <source>
        <strain evidence="9">HSMRA1968</strain>
        <tissue evidence="9">Whole embryos</tissue>
    </source>
</reference>
<dbReference type="InterPro" id="IPR003593">
    <property type="entry name" value="AAA+_ATPase"/>
</dbReference>
<name>A0A9Q0N734_9DIPT</name>